<dbReference type="Proteomes" id="UP001142489">
    <property type="component" value="Unassembled WGS sequence"/>
</dbReference>
<comment type="caution">
    <text evidence="2">The sequence shown here is derived from an EMBL/GenBank/DDBJ whole genome shotgun (WGS) entry which is preliminary data.</text>
</comment>
<feature type="region of interest" description="Disordered" evidence="1">
    <location>
        <begin position="192"/>
        <end position="239"/>
    </location>
</feature>
<protein>
    <submittedName>
        <fullName evidence="2">Uncharacterized protein</fullName>
    </submittedName>
</protein>
<sequence>MKQRGKKGVSEVEITQMKLAEELAFLEMRQRQQNIRFRLIPWEEGEDIKAKVITELAKWLGWQEEEVAGAISQVFRIAVRSKKLRAKKTPGDVIVSMTSMAVRDRILKHSYDNRFVIEGQQILIYKEIPLYFLRRRGSYKPLAETLRRNGLRFRWEFPEGLSFIYKMKRFKITSELEIGKFLRKYGEELGYRKPSKEGDRLPEEKEDQGSRRGEGEEEEEEEEEELELSDEEEGKADLA</sequence>
<organism evidence="2 3">
    <name type="scientific">Phrynocephalus forsythii</name>
    <dbReference type="NCBI Taxonomy" id="171643"/>
    <lineage>
        <taxon>Eukaryota</taxon>
        <taxon>Metazoa</taxon>
        <taxon>Chordata</taxon>
        <taxon>Craniata</taxon>
        <taxon>Vertebrata</taxon>
        <taxon>Euteleostomi</taxon>
        <taxon>Lepidosauria</taxon>
        <taxon>Squamata</taxon>
        <taxon>Bifurcata</taxon>
        <taxon>Unidentata</taxon>
        <taxon>Episquamata</taxon>
        <taxon>Toxicofera</taxon>
        <taxon>Iguania</taxon>
        <taxon>Acrodonta</taxon>
        <taxon>Agamidae</taxon>
        <taxon>Agaminae</taxon>
        <taxon>Phrynocephalus</taxon>
    </lineage>
</organism>
<dbReference type="Gene3D" id="3.30.70.1820">
    <property type="entry name" value="L1 transposable element, RRM domain"/>
    <property type="match status" value="1"/>
</dbReference>
<feature type="compositionally biased region" description="Basic and acidic residues" evidence="1">
    <location>
        <begin position="192"/>
        <end position="214"/>
    </location>
</feature>
<gene>
    <name evidence="2" type="ORF">JRQ81_019468</name>
</gene>
<feature type="compositionally biased region" description="Acidic residues" evidence="1">
    <location>
        <begin position="215"/>
        <end position="239"/>
    </location>
</feature>
<name>A0A9Q1AYK0_9SAUR</name>
<evidence type="ECO:0000256" key="1">
    <source>
        <dbReference type="SAM" id="MobiDB-lite"/>
    </source>
</evidence>
<dbReference type="OrthoDB" id="9050441at2759"/>
<feature type="non-terminal residue" evidence="2">
    <location>
        <position position="239"/>
    </location>
</feature>
<keyword evidence="3" id="KW-1185">Reference proteome</keyword>
<accession>A0A9Q1AYK0</accession>
<dbReference type="AlphaFoldDB" id="A0A9Q1AYK0"/>
<evidence type="ECO:0000313" key="3">
    <source>
        <dbReference type="Proteomes" id="UP001142489"/>
    </source>
</evidence>
<dbReference type="EMBL" id="JAPFRF010000010">
    <property type="protein sequence ID" value="KAJ7319957.1"/>
    <property type="molecule type" value="Genomic_DNA"/>
</dbReference>
<proteinExistence type="predicted"/>
<evidence type="ECO:0000313" key="2">
    <source>
        <dbReference type="EMBL" id="KAJ7319957.1"/>
    </source>
</evidence>
<reference evidence="2" key="1">
    <citation type="journal article" date="2023" name="DNA Res.">
        <title>Chromosome-level genome assembly of Phrynocephalus forsythii using third-generation DNA sequencing and Hi-C analysis.</title>
        <authorList>
            <person name="Qi Y."/>
            <person name="Zhao W."/>
            <person name="Zhao Y."/>
            <person name="Niu C."/>
            <person name="Cao S."/>
            <person name="Zhang Y."/>
        </authorList>
    </citation>
    <scope>NUCLEOTIDE SEQUENCE</scope>
    <source>
        <tissue evidence="2">Muscle</tissue>
    </source>
</reference>